<comment type="caution">
    <text evidence="2">The sequence shown here is derived from an EMBL/GenBank/DDBJ whole genome shotgun (WGS) entry which is preliminary data.</text>
</comment>
<reference evidence="2 3" key="1">
    <citation type="submission" date="2020-08" db="EMBL/GenBank/DDBJ databases">
        <title>Genomic Encyclopedia of Type Strains, Phase IV (KMG-IV): sequencing the most valuable type-strain genomes for metagenomic binning, comparative biology and taxonomic classification.</title>
        <authorList>
            <person name="Goeker M."/>
        </authorList>
    </citation>
    <scope>NUCLEOTIDE SEQUENCE [LARGE SCALE GENOMIC DNA]</scope>
    <source>
        <strain evidence="2 3">DSM 107085</strain>
    </source>
</reference>
<proteinExistence type="predicted"/>
<dbReference type="EMBL" id="JACHET010000001">
    <property type="protein sequence ID" value="MBB6184626.1"/>
    <property type="molecule type" value="Genomic_DNA"/>
</dbReference>
<gene>
    <name evidence="2" type="ORF">HNQ86_001971</name>
</gene>
<protein>
    <submittedName>
        <fullName evidence="2">Methyl-accepting chemotaxis protein</fullName>
    </submittedName>
</protein>
<accession>A0A841KHH4</accession>
<evidence type="ECO:0000313" key="3">
    <source>
        <dbReference type="Proteomes" id="UP000560000"/>
    </source>
</evidence>
<evidence type="ECO:0000313" key="2">
    <source>
        <dbReference type="EMBL" id="MBB6184626.1"/>
    </source>
</evidence>
<evidence type="ECO:0000256" key="1">
    <source>
        <dbReference type="SAM" id="MobiDB-lite"/>
    </source>
</evidence>
<dbReference type="OrthoDB" id="8744489at2"/>
<dbReference type="Proteomes" id="UP000560000">
    <property type="component" value="Unassembled WGS sequence"/>
</dbReference>
<dbReference type="RefSeq" id="WP_081945033.1">
    <property type="nucleotide sequence ID" value="NZ_JACHET010000001.1"/>
</dbReference>
<name>A0A841KHH4_9GAMM</name>
<dbReference type="AlphaFoldDB" id="A0A841KHH4"/>
<feature type="region of interest" description="Disordered" evidence="1">
    <location>
        <begin position="1"/>
        <end position="25"/>
    </location>
</feature>
<organism evidence="2 3">
    <name type="scientific">Oleiagrimonas soli</name>
    <dbReference type="NCBI Taxonomy" id="1543381"/>
    <lineage>
        <taxon>Bacteria</taxon>
        <taxon>Pseudomonadati</taxon>
        <taxon>Pseudomonadota</taxon>
        <taxon>Gammaproteobacteria</taxon>
        <taxon>Lysobacterales</taxon>
        <taxon>Rhodanobacteraceae</taxon>
        <taxon>Oleiagrimonas</taxon>
    </lineage>
</organism>
<sequence>MDEATQSNAALVEESETASHSLKEQAERLRQAVGVFKTAEQMTRGTTGF</sequence>